<evidence type="ECO:0000256" key="1">
    <source>
        <dbReference type="SAM" id="SignalP"/>
    </source>
</evidence>
<proteinExistence type="predicted"/>
<dbReference type="Proteomes" id="UP001059596">
    <property type="component" value="Chromosome 3R"/>
</dbReference>
<gene>
    <name evidence="2" type="ORF">M5D96_002177</name>
</gene>
<feature type="signal peptide" evidence="1">
    <location>
        <begin position="1"/>
        <end position="21"/>
    </location>
</feature>
<dbReference type="AlphaFoldDB" id="A0A9Q0BVQ5"/>
<evidence type="ECO:0000313" key="3">
    <source>
        <dbReference type="Proteomes" id="UP001059596"/>
    </source>
</evidence>
<dbReference type="EMBL" id="JAMKOV010000001">
    <property type="protein sequence ID" value="KAI8045981.1"/>
    <property type="molecule type" value="Genomic_DNA"/>
</dbReference>
<keyword evidence="1" id="KW-0732">Signal</keyword>
<protein>
    <submittedName>
        <fullName evidence="2">Uncharacterized protein</fullName>
    </submittedName>
</protein>
<comment type="caution">
    <text evidence="2">The sequence shown here is derived from an EMBL/GenBank/DDBJ whole genome shotgun (WGS) entry which is preliminary data.</text>
</comment>
<organism evidence="2 3">
    <name type="scientific">Drosophila gunungcola</name>
    <name type="common">fruit fly</name>
    <dbReference type="NCBI Taxonomy" id="103775"/>
    <lineage>
        <taxon>Eukaryota</taxon>
        <taxon>Metazoa</taxon>
        <taxon>Ecdysozoa</taxon>
        <taxon>Arthropoda</taxon>
        <taxon>Hexapoda</taxon>
        <taxon>Insecta</taxon>
        <taxon>Pterygota</taxon>
        <taxon>Neoptera</taxon>
        <taxon>Endopterygota</taxon>
        <taxon>Diptera</taxon>
        <taxon>Brachycera</taxon>
        <taxon>Muscomorpha</taxon>
        <taxon>Ephydroidea</taxon>
        <taxon>Drosophilidae</taxon>
        <taxon>Drosophila</taxon>
        <taxon>Sophophora</taxon>
    </lineage>
</organism>
<accession>A0A9Q0BVQ5</accession>
<evidence type="ECO:0000313" key="2">
    <source>
        <dbReference type="EMBL" id="KAI8045981.1"/>
    </source>
</evidence>
<sequence length="120" mass="13180">MTIRIFAAFFAASVLLGLSQAYIPCGSDGKAHCVKAENCVTKFAYRSNSFQTTSTCPFSTVCCNDESINLTCGPNGIYKCLTNDLCQTPYKDFSTKQFCPTNFVCCRPTKKIDLSINDPL</sequence>
<name>A0A9Q0BVQ5_9MUSC</name>
<keyword evidence="3" id="KW-1185">Reference proteome</keyword>
<reference evidence="2" key="1">
    <citation type="journal article" date="2023" name="Genome Biol. Evol.">
        <title>Long-read-based Genome Assembly of Drosophila gunungcola Reveals Fewer Chemosensory Genes in Flower-breeding Species.</title>
        <authorList>
            <person name="Negi A."/>
            <person name="Liao B.Y."/>
            <person name="Yeh S.D."/>
        </authorList>
    </citation>
    <scope>NUCLEOTIDE SEQUENCE</scope>
    <source>
        <strain evidence="2">Sukarami</strain>
    </source>
</reference>
<feature type="chain" id="PRO_5040172438" evidence="1">
    <location>
        <begin position="22"/>
        <end position="120"/>
    </location>
</feature>